<evidence type="ECO:0000313" key="4">
    <source>
        <dbReference type="EMBL" id="KAE9398914.1"/>
    </source>
</evidence>
<sequence>MSLFLLRPAVVLLATLCTCPGPAHAEVASNGMVFGPDSNGVCYEGYVLPEGIVVPCPNQVHGHLPKSAVAGIAVAVVFVIVLLVILLLWRRQVRATTDDSASSLFDFVPAGTTKTGTRSRRPSSPQLSIQTMVGSQNEKEGGSESPYFNHGSNPMDVEAEGSVETLT</sequence>
<feature type="region of interest" description="Disordered" evidence="1">
    <location>
        <begin position="112"/>
        <end position="167"/>
    </location>
</feature>
<protein>
    <submittedName>
        <fullName evidence="4">Uncharacterized protein</fullName>
    </submittedName>
</protein>
<dbReference type="AlphaFoldDB" id="A0A6A4HPG1"/>
<gene>
    <name evidence="4" type="ORF">BT96DRAFT_920518</name>
</gene>
<keyword evidence="2" id="KW-0812">Transmembrane</keyword>
<keyword evidence="3" id="KW-0732">Signal</keyword>
<reference evidence="4" key="1">
    <citation type="journal article" date="2019" name="Environ. Microbiol.">
        <title>Fungal ecological strategies reflected in gene transcription - a case study of two litter decomposers.</title>
        <authorList>
            <person name="Barbi F."/>
            <person name="Kohler A."/>
            <person name="Barry K."/>
            <person name="Baskaran P."/>
            <person name="Daum C."/>
            <person name="Fauchery L."/>
            <person name="Ihrmark K."/>
            <person name="Kuo A."/>
            <person name="LaButti K."/>
            <person name="Lipzen A."/>
            <person name="Morin E."/>
            <person name="Grigoriev I.V."/>
            <person name="Henrissat B."/>
            <person name="Lindahl B."/>
            <person name="Martin F."/>
        </authorList>
    </citation>
    <scope>NUCLEOTIDE SEQUENCE</scope>
    <source>
        <strain evidence="4">JB14</strain>
    </source>
</reference>
<feature type="chain" id="PRO_5025375551" evidence="3">
    <location>
        <begin position="26"/>
        <end position="167"/>
    </location>
</feature>
<evidence type="ECO:0000256" key="1">
    <source>
        <dbReference type="SAM" id="MobiDB-lite"/>
    </source>
</evidence>
<organism evidence="4 5">
    <name type="scientific">Gymnopus androsaceus JB14</name>
    <dbReference type="NCBI Taxonomy" id="1447944"/>
    <lineage>
        <taxon>Eukaryota</taxon>
        <taxon>Fungi</taxon>
        <taxon>Dikarya</taxon>
        <taxon>Basidiomycota</taxon>
        <taxon>Agaricomycotina</taxon>
        <taxon>Agaricomycetes</taxon>
        <taxon>Agaricomycetidae</taxon>
        <taxon>Agaricales</taxon>
        <taxon>Marasmiineae</taxon>
        <taxon>Omphalotaceae</taxon>
        <taxon>Gymnopus</taxon>
    </lineage>
</organism>
<proteinExistence type="predicted"/>
<name>A0A6A4HPG1_9AGAR</name>
<accession>A0A6A4HPG1</accession>
<keyword evidence="5" id="KW-1185">Reference proteome</keyword>
<feature type="compositionally biased region" description="Polar residues" evidence="1">
    <location>
        <begin position="112"/>
        <end position="136"/>
    </location>
</feature>
<keyword evidence="2" id="KW-0472">Membrane</keyword>
<dbReference type="EMBL" id="ML769476">
    <property type="protein sequence ID" value="KAE9398914.1"/>
    <property type="molecule type" value="Genomic_DNA"/>
</dbReference>
<feature type="signal peptide" evidence="3">
    <location>
        <begin position="1"/>
        <end position="25"/>
    </location>
</feature>
<evidence type="ECO:0000256" key="2">
    <source>
        <dbReference type="SAM" id="Phobius"/>
    </source>
</evidence>
<evidence type="ECO:0000256" key="3">
    <source>
        <dbReference type="SAM" id="SignalP"/>
    </source>
</evidence>
<dbReference type="Proteomes" id="UP000799118">
    <property type="component" value="Unassembled WGS sequence"/>
</dbReference>
<dbReference type="OrthoDB" id="2957381at2759"/>
<evidence type="ECO:0000313" key="5">
    <source>
        <dbReference type="Proteomes" id="UP000799118"/>
    </source>
</evidence>
<keyword evidence="2" id="KW-1133">Transmembrane helix</keyword>
<feature type="transmembrane region" description="Helical" evidence="2">
    <location>
        <begin position="68"/>
        <end position="89"/>
    </location>
</feature>